<organism evidence="1">
    <name type="scientific">Candidatus Kentrum sp. FW</name>
    <dbReference type="NCBI Taxonomy" id="2126338"/>
    <lineage>
        <taxon>Bacteria</taxon>
        <taxon>Pseudomonadati</taxon>
        <taxon>Pseudomonadota</taxon>
        <taxon>Gammaproteobacteria</taxon>
        <taxon>Candidatus Kentrum</taxon>
    </lineage>
</organism>
<name>A0A450U4F8_9GAMM</name>
<dbReference type="AlphaFoldDB" id="A0A450U4F8"/>
<proteinExistence type="predicted"/>
<protein>
    <submittedName>
        <fullName evidence="1">Uncharacterized protein</fullName>
    </submittedName>
</protein>
<gene>
    <name evidence="1" type="ORF">BECKFW1821C_GA0114237_11873</name>
</gene>
<evidence type="ECO:0000313" key="1">
    <source>
        <dbReference type="EMBL" id="VFJ78515.1"/>
    </source>
</evidence>
<sequence length="129" mass="14282">MYGSGKPGRELYGKRLEILNSGFIFTNRSSLTGADPRAQLVSEVELKSRVVPERSRGGGCANCYFRSFLSSCLGTQSLETPLSPYLPPSTGFLVVILVSLALVPRGYNRSFRKQELNGEQRKYEQEVDG</sequence>
<accession>A0A450U4F8</accession>
<reference evidence="1" key="1">
    <citation type="submission" date="2019-02" db="EMBL/GenBank/DDBJ databases">
        <authorList>
            <person name="Gruber-Vodicka R. H."/>
            <person name="Seah K. B. B."/>
        </authorList>
    </citation>
    <scope>NUCLEOTIDE SEQUENCE</scope>
    <source>
        <strain evidence="1">BECK_BZ131</strain>
    </source>
</reference>
<dbReference type="EMBL" id="CAADFE010000187">
    <property type="protein sequence ID" value="VFJ78515.1"/>
    <property type="molecule type" value="Genomic_DNA"/>
</dbReference>